<dbReference type="InterPro" id="IPR013083">
    <property type="entry name" value="Znf_RING/FYVE/PHD"/>
</dbReference>
<evidence type="ECO:0000256" key="7">
    <source>
        <dbReference type="ARBA" id="ARBA00022723"/>
    </source>
</evidence>
<dbReference type="GO" id="GO:0042054">
    <property type="term" value="F:histone methyltransferase activity"/>
    <property type="evidence" value="ECO:0007669"/>
    <property type="project" value="InterPro"/>
</dbReference>
<protein>
    <recommendedName>
        <fullName evidence="19">Histone-lysine N-methyltransferase</fullName>
    </recommendedName>
</protein>
<evidence type="ECO:0000313" key="18">
    <source>
        <dbReference type="EMBL" id="CAE0366781.1"/>
    </source>
</evidence>
<feature type="domain" description="PHD-type" evidence="14">
    <location>
        <begin position="370"/>
        <end position="440"/>
    </location>
</feature>
<keyword evidence="9" id="KW-0862">Zinc</keyword>
<dbReference type="SMART" id="SM00249">
    <property type="entry name" value="PHD"/>
    <property type="match status" value="1"/>
</dbReference>
<feature type="compositionally biased region" description="Basic residues" evidence="13">
    <location>
        <begin position="294"/>
        <end position="312"/>
    </location>
</feature>
<dbReference type="Gene3D" id="3.30.40.10">
    <property type="entry name" value="Zinc/RING finger domain, C3HC4 (zinc finger)"/>
    <property type="match status" value="1"/>
</dbReference>
<keyword evidence="3" id="KW-0158">Chromosome</keyword>
<evidence type="ECO:0000256" key="3">
    <source>
        <dbReference type="ARBA" id="ARBA00022454"/>
    </source>
</evidence>
<dbReference type="EMBL" id="HBIJ01011026">
    <property type="protein sequence ID" value="CAE0366781.1"/>
    <property type="molecule type" value="Transcribed_RNA"/>
</dbReference>
<dbReference type="SUPFAM" id="SSF82199">
    <property type="entry name" value="SET domain"/>
    <property type="match status" value="1"/>
</dbReference>
<dbReference type="InterPro" id="IPR001214">
    <property type="entry name" value="SET_dom"/>
</dbReference>
<dbReference type="InterPro" id="IPR003616">
    <property type="entry name" value="Post-SET_dom"/>
</dbReference>
<evidence type="ECO:0000256" key="5">
    <source>
        <dbReference type="ARBA" id="ARBA00022679"/>
    </source>
</evidence>
<evidence type="ECO:0000256" key="1">
    <source>
        <dbReference type="ARBA" id="ARBA00004123"/>
    </source>
</evidence>
<dbReference type="GO" id="GO:0005694">
    <property type="term" value="C:chromosome"/>
    <property type="evidence" value="ECO:0007669"/>
    <property type="project" value="UniProtKB-SubCell"/>
</dbReference>
<dbReference type="InterPro" id="IPR001965">
    <property type="entry name" value="Znf_PHD"/>
</dbReference>
<evidence type="ECO:0000256" key="6">
    <source>
        <dbReference type="ARBA" id="ARBA00022691"/>
    </source>
</evidence>
<evidence type="ECO:0000256" key="11">
    <source>
        <dbReference type="ARBA" id="ARBA00023242"/>
    </source>
</evidence>
<reference evidence="18" key="1">
    <citation type="submission" date="2021-01" db="EMBL/GenBank/DDBJ databases">
        <authorList>
            <person name="Corre E."/>
            <person name="Pelletier E."/>
            <person name="Niang G."/>
            <person name="Scheremetjew M."/>
            <person name="Finn R."/>
            <person name="Kale V."/>
            <person name="Holt S."/>
            <person name="Cochrane G."/>
            <person name="Meng A."/>
            <person name="Brown T."/>
            <person name="Cohen L."/>
        </authorList>
    </citation>
    <scope>NUCLEOTIDE SEQUENCE</scope>
    <source>
        <strain evidence="18">CCMP1510</strain>
    </source>
</reference>
<keyword evidence="6" id="KW-0949">S-adenosyl-L-methionine</keyword>
<keyword evidence="8 12" id="KW-0863">Zinc-finger</keyword>
<dbReference type="PROSITE" id="PS50868">
    <property type="entry name" value="POST_SET"/>
    <property type="match status" value="1"/>
</dbReference>
<dbReference type="Pfam" id="PF00856">
    <property type="entry name" value="SET"/>
    <property type="match status" value="1"/>
</dbReference>
<dbReference type="PANTHER" id="PTHR22884">
    <property type="entry name" value="SET DOMAIN PROTEINS"/>
    <property type="match status" value="1"/>
</dbReference>
<keyword evidence="10" id="KW-0156">Chromatin regulator</keyword>
<dbReference type="PROSITE" id="PS50280">
    <property type="entry name" value="SET"/>
    <property type="match status" value="1"/>
</dbReference>
<evidence type="ECO:0000256" key="2">
    <source>
        <dbReference type="ARBA" id="ARBA00004286"/>
    </source>
</evidence>
<dbReference type="InterPro" id="IPR006560">
    <property type="entry name" value="AWS_dom"/>
</dbReference>
<dbReference type="SMART" id="SM00317">
    <property type="entry name" value="SET"/>
    <property type="match status" value="1"/>
</dbReference>
<evidence type="ECO:0000256" key="9">
    <source>
        <dbReference type="ARBA" id="ARBA00022833"/>
    </source>
</evidence>
<dbReference type="PROSITE" id="PS50016">
    <property type="entry name" value="ZF_PHD_2"/>
    <property type="match status" value="1"/>
</dbReference>
<evidence type="ECO:0000259" key="16">
    <source>
        <dbReference type="PROSITE" id="PS50868"/>
    </source>
</evidence>
<keyword evidence="11" id="KW-0539">Nucleus</keyword>
<evidence type="ECO:0000256" key="4">
    <source>
        <dbReference type="ARBA" id="ARBA00022603"/>
    </source>
</evidence>
<evidence type="ECO:0000256" key="13">
    <source>
        <dbReference type="SAM" id="MobiDB-lite"/>
    </source>
</evidence>
<feature type="domain" description="SET" evidence="15">
    <location>
        <begin position="142"/>
        <end position="258"/>
    </location>
</feature>
<dbReference type="GO" id="GO:0032259">
    <property type="term" value="P:methylation"/>
    <property type="evidence" value="ECO:0007669"/>
    <property type="project" value="UniProtKB-KW"/>
</dbReference>
<dbReference type="InterPro" id="IPR011011">
    <property type="entry name" value="Znf_FYVE_PHD"/>
</dbReference>
<evidence type="ECO:0000259" key="17">
    <source>
        <dbReference type="PROSITE" id="PS51215"/>
    </source>
</evidence>
<accession>A0A7S3NKU6</accession>
<dbReference type="PROSITE" id="PS51215">
    <property type="entry name" value="AWS"/>
    <property type="match status" value="1"/>
</dbReference>
<organism evidence="18">
    <name type="scientific">Aureoumbra lagunensis</name>
    <dbReference type="NCBI Taxonomy" id="44058"/>
    <lineage>
        <taxon>Eukaryota</taxon>
        <taxon>Sar</taxon>
        <taxon>Stramenopiles</taxon>
        <taxon>Ochrophyta</taxon>
        <taxon>Pelagophyceae</taxon>
        <taxon>Pelagomonadales</taxon>
        <taxon>Aureoumbra</taxon>
    </lineage>
</organism>
<dbReference type="AlphaFoldDB" id="A0A7S3NKU6"/>
<dbReference type="GO" id="GO:0005634">
    <property type="term" value="C:nucleus"/>
    <property type="evidence" value="ECO:0007669"/>
    <property type="project" value="UniProtKB-SubCell"/>
</dbReference>
<keyword evidence="5" id="KW-0808">Transferase</keyword>
<keyword evidence="7" id="KW-0479">Metal-binding</keyword>
<gene>
    <name evidence="18" type="ORF">ALAG00032_LOCUS7529</name>
</gene>
<evidence type="ECO:0000256" key="10">
    <source>
        <dbReference type="ARBA" id="ARBA00022853"/>
    </source>
</evidence>
<comment type="subcellular location">
    <subcellularLocation>
        <location evidence="2">Chromosome</location>
    </subcellularLocation>
    <subcellularLocation>
        <location evidence="1">Nucleus</location>
    </subcellularLocation>
</comment>
<name>A0A7S3NKU6_9STRA</name>
<sequence>MERRKRKLRKTKIKTVGDAAEAFSPEELNEFNPGEVLDQGWNKKRKPDRWRPITENVYVYPACREMNIPPYEWQQCDCNFFKGGCGEDCVNRRLQMECAIGFCRGGAPIKCTSSISLTPKKKLQQAEHFACANTVLQSCTYPPCDIFETIDNRGFGLRCMIDVSAGKPIGEYRGEIITTDELQSRRKNIDPNAAFYTAALGDGLFIDAQSKGAYARFANHSCQPNCELQKWTLGNEIKLLLVTTQYVPALTELTYNYNAGGGVTDITQHQVCKCGATNCSGKIGGKTLELAKKIGKTKPKKKKKTKKTKPKPLPKPVDGQNAKTWALHTLNKLTQNSKYPVAIENAPLELCVRLESAAERAKAHFFSRRARHCFCRLPESISLPTPCFTHFSSKKKNQHNIQIAHSLVCCDACSKWFHACCIRLTTLPNDSFLCPICSSDQDTLKAIALSAKRNQPRVWRRTLRANATLADATAAFDAAPKDECLRDAKLALEFLDSIIQDVSTWIIKAQQILHDVHALSITTTAALRPLAELICQGHMLEFTDRKHAKLMADIGNALDNALDALPSSTTNNIEIVASSVPFPPLLSSNIIDEEHFIEEHLDNKNLLPPPTSVEVISESSSEMIPS</sequence>
<dbReference type="InterPro" id="IPR046341">
    <property type="entry name" value="SET_dom_sf"/>
</dbReference>
<dbReference type="InterPro" id="IPR050777">
    <property type="entry name" value="SET2_Histone-Lys_MeTrsfase"/>
</dbReference>
<dbReference type="Gene3D" id="2.170.270.10">
    <property type="entry name" value="SET domain"/>
    <property type="match status" value="1"/>
</dbReference>
<evidence type="ECO:0000256" key="12">
    <source>
        <dbReference type="PROSITE-ProRule" id="PRU00146"/>
    </source>
</evidence>
<evidence type="ECO:0000259" key="15">
    <source>
        <dbReference type="PROSITE" id="PS50280"/>
    </source>
</evidence>
<proteinExistence type="predicted"/>
<feature type="domain" description="AWS" evidence="17">
    <location>
        <begin position="71"/>
        <end position="120"/>
    </location>
</feature>
<keyword evidence="4" id="KW-0489">Methyltransferase</keyword>
<dbReference type="PROSITE" id="PS01359">
    <property type="entry name" value="ZF_PHD_1"/>
    <property type="match status" value="1"/>
</dbReference>
<evidence type="ECO:0000259" key="14">
    <source>
        <dbReference type="PROSITE" id="PS50016"/>
    </source>
</evidence>
<dbReference type="GO" id="GO:0008270">
    <property type="term" value="F:zinc ion binding"/>
    <property type="evidence" value="ECO:0007669"/>
    <property type="project" value="UniProtKB-KW"/>
</dbReference>
<dbReference type="InterPro" id="IPR019787">
    <property type="entry name" value="Znf_PHD-finger"/>
</dbReference>
<feature type="domain" description="Post-SET" evidence="16">
    <location>
        <begin position="268"/>
        <end position="284"/>
    </location>
</feature>
<evidence type="ECO:0000256" key="8">
    <source>
        <dbReference type="ARBA" id="ARBA00022771"/>
    </source>
</evidence>
<evidence type="ECO:0008006" key="19">
    <source>
        <dbReference type="Google" id="ProtNLM"/>
    </source>
</evidence>
<feature type="region of interest" description="Disordered" evidence="13">
    <location>
        <begin position="294"/>
        <end position="320"/>
    </location>
</feature>
<dbReference type="SUPFAM" id="SSF57903">
    <property type="entry name" value="FYVE/PHD zinc finger"/>
    <property type="match status" value="1"/>
</dbReference>
<dbReference type="InterPro" id="IPR019786">
    <property type="entry name" value="Zinc_finger_PHD-type_CS"/>
</dbReference>